<evidence type="ECO:0000313" key="3">
    <source>
        <dbReference type="WBParaSite" id="HPBE_0002282301-mRNA-1"/>
    </source>
</evidence>
<dbReference type="Proteomes" id="UP000050761">
    <property type="component" value="Unassembled WGS sequence"/>
</dbReference>
<evidence type="ECO:0000313" key="1">
    <source>
        <dbReference type="EMBL" id="VDP34896.1"/>
    </source>
</evidence>
<keyword evidence="2" id="KW-1185">Reference proteome</keyword>
<accession>A0A3P8GVF4</accession>
<sequence length="195" mass="21267">MCHLDNIIASKKKYEDSTIFNEDYAVDISTPKRGRTRTPLLLQRRVDTISTSVTSAIRQSMKHHSAMLGFHCSFDVDVFVHLRSAIDACAKDTPQPHANADHVNTVELSTTSYCVRIESAGAEDLLRAAVPDRVKTGTFVITVIDRRAGIAIPPEVHPGAEDAPGVRHTIDVIVHACVTPFTLGPLSVMLLKGLS</sequence>
<accession>A0A183GJH4</accession>
<organism evidence="2 3">
    <name type="scientific">Heligmosomoides polygyrus</name>
    <name type="common">Parasitic roundworm</name>
    <dbReference type="NCBI Taxonomy" id="6339"/>
    <lineage>
        <taxon>Eukaryota</taxon>
        <taxon>Metazoa</taxon>
        <taxon>Ecdysozoa</taxon>
        <taxon>Nematoda</taxon>
        <taxon>Chromadorea</taxon>
        <taxon>Rhabditida</taxon>
        <taxon>Rhabditina</taxon>
        <taxon>Rhabditomorpha</taxon>
        <taxon>Strongyloidea</taxon>
        <taxon>Heligmosomidae</taxon>
        <taxon>Heligmosomoides</taxon>
    </lineage>
</organism>
<dbReference type="EMBL" id="UZAH01034389">
    <property type="protein sequence ID" value="VDP34896.1"/>
    <property type="molecule type" value="Genomic_DNA"/>
</dbReference>
<name>A0A183GJH4_HELPZ</name>
<dbReference type="AlphaFoldDB" id="A0A183GJH4"/>
<dbReference type="WBParaSite" id="HPBE_0002282301-mRNA-1">
    <property type="protein sequence ID" value="HPBE_0002282301-mRNA-1"/>
    <property type="gene ID" value="HPBE_0002282301"/>
</dbReference>
<proteinExistence type="predicted"/>
<reference evidence="1 2" key="1">
    <citation type="submission" date="2018-11" db="EMBL/GenBank/DDBJ databases">
        <authorList>
            <consortium name="Pathogen Informatics"/>
        </authorList>
    </citation>
    <scope>NUCLEOTIDE SEQUENCE [LARGE SCALE GENOMIC DNA]</scope>
</reference>
<evidence type="ECO:0000313" key="2">
    <source>
        <dbReference type="Proteomes" id="UP000050761"/>
    </source>
</evidence>
<protein>
    <submittedName>
        <fullName evidence="1 3">Uncharacterized protein</fullName>
    </submittedName>
</protein>
<gene>
    <name evidence="1" type="ORF">HPBE_LOCUS22822</name>
</gene>
<reference evidence="3" key="2">
    <citation type="submission" date="2019-09" db="UniProtKB">
        <authorList>
            <consortium name="WormBaseParasite"/>
        </authorList>
    </citation>
    <scope>IDENTIFICATION</scope>
</reference>